<feature type="transmembrane region" description="Helical" evidence="5">
    <location>
        <begin position="35"/>
        <end position="54"/>
    </location>
</feature>
<sequence>MTYLLSTLVRHLKIKFILAFARFYGYAPLTRGAVYVFSYLTVPLAELFLIYIITKGAFVKFAIAGGLITVIATNGLSFIADFAFLRLELKLQDLLVATEISAGDYILALTVSNLIYSSPGIITYLVLAFIYHLLNITNFVPALFVLLLLLLNTSALGFFIGSLIPHVRYSWGIGSIMGTLLTILPPVFYPYYLLPNTIFETVYPLPTTLASLLIQNLTGLISTKLVVQSLILLVIETALFYYLSIKFSRWVSK</sequence>
<reference evidence="7 8" key="1">
    <citation type="submission" date="2021-04" db="EMBL/GenBank/DDBJ databases">
        <title>Complete genome sequence of Stygiolobus sp. KN-1.</title>
        <authorList>
            <person name="Nakamura K."/>
            <person name="Sakai H."/>
            <person name="Kurosawa N."/>
        </authorList>
    </citation>
    <scope>NUCLEOTIDE SEQUENCE [LARGE SCALE GENOMIC DNA]</scope>
    <source>
        <strain evidence="7 8">KN-1</strain>
    </source>
</reference>
<keyword evidence="3 5" id="KW-1133">Transmembrane helix</keyword>
<evidence type="ECO:0000313" key="8">
    <source>
        <dbReference type="Proteomes" id="UP000825123"/>
    </source>
</evidence>
<keyword evidence="4 5" id="KW-0472">Membrane</keyword>
<proteinExistence type="predicted"/>
<comment type="subcellular location">
    <subcellularLocation>
        <location evidence="1">Membrane</location>
        <topology evidence="1">Multi-pass membrane protein</topology>
    </subcellularLocation>
</comment>
<feature type="transmembrane region" description="Helical" evidence="5">
    <location>
        <begin position="61"/>
        <end position="85"/>
    </location>
</feature>
<keyword evidence="2 5" id="KW-0812">Transmembrane</keyword>
<accession>A0A8D5U767</accession>
<dbReference type="PANTHER" id="PTHR43229">
    <property type="entry name" value="NODULATION PROTEIN J"/>
    <property type="match status" value="1"/>
</dbReference>
<dbReference type="PANTHER" id="PTHR43229:SF3">
    <property type="entry name" value="ABC-TYPE MULTIDRUG TRANSPORT SYSTEM, PERMEASE COMPONENT"/>
    <property type="match status" value="1"/>
</dbReference>
<feature type="transmembrane region" description="Helical" evidence="5">
    <location>
        <begin position="170"/>
        <end position="194"/>
    </location>
</feature>
<feature type="transmembrane region" description="Helical" evidence="5">
    <location>
        <begin position="225"/>
        <end position="243"/>
    </location>
</feature>
<gene>
    <name evidence="7" type="ORF">KN1_22570</name>
</gene>
<dbReference type="EMBL" id="AP024597">
    <property type="protein sequence ID" value="BCU70960.1"/>
    <property type="molecule type" value="Genomic_DNA"/>
</dbReference>
<evidence type="ECO:0000256" key="3">
    <source>
        <dbReference type="ARBA" id="ARBA00022989"/>
    </source>
</evidence>
<evidence type="ECO:0000256" key="2">
    <source>
        <dbReference type="ARBA" id="ARBA00022692"/>
    </source>
</evidence>
<evidence type="ECO:0000313" key="7">
    <source>
        <dbReference type="EMBL" id="BCU70960.1"/>
    </source>
</evidence>
<feature type="domain" description="ABC-2 type transporter transmembrane" evidence="6">
    <location>
        <begin position="39"/>
        <end position="201"/>
    </location>
</feature>
<evidence type="ECO:0000256" key="4">
    <source>
        <dbReference type="ARBA" id="ARBA00023136"/>
    </source>
</evidence>
<keyword evidence="8" id="KW-1185">Reference proteome</keyword>
<organism evidence="7 8">
    <name type="scientific">Stygiolobus caldivivus</name>
    <dbReference type="NCBI Taxonomy" id="2824673"/>
    <lineage>
        <taxon>Archaea</taxon>
        <taxon>Thermoproteota</taxon>
        <taxon>Thermoprotei</taxon>
        <taxon>Sulfolobales</taxon>
        <taxon>Sulfolobaceae</taxon>
        <taxon>Stygiolobus</taxon>
    </lineage>
</organism>
<dbReference type="GO" id="GO:0005524">
    <property type="term" value="F:ATP binding"/>
    <property type="evidence" value="ECO:0007669"/>
    <property type="project" value="UniProtKB-KW"/>
</dbReference>
<dbReference type="Pfam" id="PF01061">
    <property type="entry name" value="ABC2_membrane"/>
    <property type="match status" value="1"/>
</dbReference>
<feature type="transmembrane region" description="Helical" evidence="5">
    <location>
        <begin position="143"/>
        <end position="164"/>
    </location>
</feature>
<dbReference type="InterPro" id="IPR051784">
    <property type="entry name" value="Nod_factor_ABC_transporter"/>
</dbReference>
<protein>
    <submittedName>
        <fullName evidence="7">Daunorubicin ABC transporter ATP-binding protein</fullName>
    </submittedName>
</protein>
<name>A0A8D5U767_9CREN</name>
<evidence type="ECO:0000256" key="5">
    <source>
        <dbReference type="SAM" id="Phobius"/>
    </source>
</evidence>
<dbReference type="AlphaFoldDB" id="A0A8D5U767"/>
<dbReference type="InterPro" id="IPR013525">
    <property type="entry name" value="ABC2_TM"/>
</dbReference>
<keyword evidence="7" id="KW-0547">Nucleotide-binding</keyword>
<dbReference type="Proteomes" id="UP000825123">
    <property type="component" value="Chromosome"/>
</dbReference>
<dbReference type="GO" id="GO:0016020">
    <property type="term" value="C:membrane"/>
    <property type="evidence" value="ECO:0007669"/>
    <property type="project" value="UniProtKB-SubCell"/>
</dbReference>
<dbReference type="KEGG" id="csty:KN1_22570"/>
<evidence type="ECO:0000259" key="6">
    <source>
        <dbReference type="Pfam" id="PF01061"/>
    </source>
</evidence>
<dbReference type="GO" id="GO:0140359">
    <property type="term" value="F:ABC-type transporter activity"/>
    <property type="evidence" value="ECO:0007669"/>
    <property type="project" value="InterPro"/>
</dbReference>
<evidence type="ECO:0000256" key="1">
    <source>
        <dbReference type="ARBA" id="ARBA00004141"/>
    </source>
</evidence>
<feature type="transmembrane region" description="Helical" evidence="5">
    <location>
        <begin position="105"/>
        <end position="131"/>
    </location>
</feature>
<keyword evidence="7" id="KW-0067">ATP-binding</keyword>